<dbReference type="OrthoDB" id="518159at2"/>
<dbReference type="Gene3D" id="3.30.300.30">
    <property type="match status" value="1"/>
</dbReference>
<dbReference type="InterPro" id="IPR020806">
    <property type="entry name" value="PKS_PP-bd"/>
</dbReference>
<dbReference type="InterPro" id="IPR036736">
    <property type="entry name" value="ACP-like_sf"/>
</dbReference>
<dbReference type="SMART" id="SM00823">
    <property type="entry name" value="PKS_PP"/>
    <property type="match status" value="1"/>
</dbReference>
<dbReference type="PANTHER" id="PTHR45527:SF1">
    <property type="entry name" value="FATTY ACID SYNTHASE"/>
    <property type="match status" value="1"/>
</dbReference>
<evidence type="ECO:0000256" key="2">
    <source>
        <dbReference type="ARBA" id="ARBA00022450"/>
    </source>
</evidence>
<dbReference type="PANTHER" id="PTHR45527">
    <property type="entry name" value="NONRIBOSOMAL PEPTIDE SYNTHETASE"/>
    <property type="match status" value="1"/>
</dbReference>
<dbReference type="InterPro" id="IPR009081">
    <property type="entry name" value="PP-bd_ACP"/>
</dbReference>
<dbReference type="EMBL" id="FMHY01000002">
    <property type="protein sequence ID" value="SCL60164.1"/>
    <property type="molecule type" value="Genomic_DNA"/>
</dbReference>
<dbReference type="InterPro" id="IPR045851">
    <property type="entry name" value="AMP-bd_C_sf"/>
</dbReference>
<feature type="region of interest" description="Disordered" evidence="4">
    <location>
        <begin position="36"/>
        <end position="61"/>
    </location>
</feature>
<keyword evidence="7" id="KW-1185">Reference proteome</keyword>
<dbReference type="Gene3D" id="1.10.1200.10">
    <property type="entry name" value="ACP-like"/>
    <property type="match status" value="1"/>
</dbReference>
<dbReference type="SUPFAM" id="SSF47336">
    <property type="entry name" value="ACP-like"/>
    <property type="match status" value="1"/>
</dbReference>
<keyword evidence="3" id="KW-0597">Phosphoprotein</keyword>
<dbReference type="GO" id="GO:0005737">
    <property type="term" value="C:cytoplasm"/>
    <property type="evidence" value="ECO:0007669"/>
    <property type="project" value="TreeGrafter"/>
</dbReference>
<evidence type="ECO:0000259" key="5">
    <source>
        <dbReference type="PROSITE" id="PS50075"/>
    </source>
</evidence>
<name>A0A1C6V1Z6_9ACTN</name>
<reference evidence="7" key="1">
    <citation type="submission" date="2016-06" db="EMBL/GenBank/DDBJ databases">
        <authorList>
            <person name="Varghese N."/>
            <person name="Submissions Spin"/>
        </authorList>
    </citation>
    <scope>NUCLEOTIDE SEQUENCE [LARGE SCALE GENOMIC DNA]</scope>
    <source>
        <strain evidence="7">DSM 44814</strain>
    </source>
</reference>
<dbReference type="FunFam" id="1.10.1200.10:FF:000016">
    <property type="entry name" value="Non-ribosomal peptide synthase"/>
    <property type="match status" value="1"/>
</dbReference>
<dbReference type="STRING" id="227316.GA0070604_4235"/>
<dbReference type="GO" id="GO:0043041">
    <property type="term" value="P:amino acid activation for nonribosomal peptide biosynthetic process"/>
    <property type="evidence" value="ECO:0007669"/>
    <property type="project" value="TreeGrafter"/>
</dbReference>
<evidence type="ECO:0000256" key="1">
    <source>
        <dbReference type="ARBA" id="ARBA00001957"/>
    </source>
</evidence>
<dbReference type="InterPro" id="IPR006162">
    <property type="entry name" value="Ppantetheine_attach_site"/>
</dbReference>
<accession>A0A1C6V1Z6</accession>
<keyword evidence="2" id="KW-0596">Phosphopantetheine</keyword>
<dbReference type="PROSITE" id="PS00012">
    <property type="entry name" value="PHOSPHOPANTETHEINE"/>
    <property type="match status" value="1"/>
</dbReference>
<gene>
    <name evidence="6" type="ORF">GA0070604_4235</name>
</gene>
<evidence type="ECO:0000256" key="3">
    <source>
        <dbReference type="ARBA" id="ARBA00022553"/>
    </source>
</evidence>
<sequence>MSADELLTYLRQFLPEYMVPSAVVVLDELPRTPNHKVDLNALPAPRPAPDGELGPPSAPSDELERALAAHWGELLRRDQVGTDSDFFRLGGNSLLVMRVLAFVQKTYGVQVPARHLFENPTISALACYIREHTACPVDGPSALVEPAPGTGARI</sequence>
<comment type="cofactor">
    <cofactor evidence="1">
        <name>pantetheine 4'-phosphate</name>
        <dbReference type="ChEBI" id="CHEBI:47942"/>
    </cofactor>
</comment>
<dbReference type="RefSeq" id="WP_141721368.1">
    <property type="nucleotide sequence ID" value="NZ_FMHY01000002.1"/>
</dbReference>
<dbReference type="Pfam" id="PF00550">
    <property type="entry name" value="PP-binding"/>
    <property type="match status" value="1"/>
</dbReference>
<protein>
    <submittedName>
        <fullName evidence="6">AMP-binding enzyme C-terminal domain-containing protein</fullName>
    </submittedName>
</protein>
<organism evidence="6 7">
    <name type="scientific">Micromonospora eburnea</name>
    <dbReference type="NCBI Taxonomy" id="227316"/>
    <lineage>
        <taxon>Bacteria</taxon>
        <taxon>Bacillati</taxon>
        <taxon>Actinomycetota</taxon>
        <taxon>Actinomycetes</taxon>
        <taxon>Micromonosporales</taxon>
        <taxon>Micromonosporaceae</taxon>
        <taxon>Micromonospora</taxon>
    </lineage>
</organism>
<dbReference type="Proteomes" id="UP000199696">
    <property type="component" value="Unassembled WGS sequence"/>
</dbReference>
<dbReference type="PROSITE" id="PS50075">
    <property type="entry name" value="CARRIER"/>
    <property type="match status" value="1"/>
</dbReference>
<dbReference type="SUPFAM" id="SSF56801">
    <property type="entry name" value="Acetyl-CoA synthetase-like"/>
    <property type="match status" value="1"/>
</dbReference>
<evidence type="ECO:0000256" key="4">
    <source>
        <dbReference type="SAM" id="MobiDB-lite"/>
    </source>
</evidence>
<feature type="domain" description="Carrier" evidence="5">
    <location>
        <begin position="58"/>
        <end position="133"/>
    </location>
</feature>
<dbReference type="GO" id="GO:0044550">
    <property type="term" value="P:secondary metabolite biosynthetic process"/>
    <property type="evidence" value="ECO:0007669"/>
    <property type="project" value="TreeGrafter"/>
</dbReference>
<proteinExistence type="predicted"/>
<dbReference type="AlphaFoldDB" id="A0A1C6V1Z6"/>
<evidence type="ECO:0000313" key="6">
    <source>
        <dbReference type="EMBL" id="SCL60164.1"/>
    </source>
</evidence>
<dbReference type="GO" id="GO:0031177">
    <property type="term" value="F:phosphopantetheine binding"/>
    <property type="evidence" value="ECO:0007669"/>
    <property type="project" value="InterPro"/>
</dbReference>
<dbReference type="GO" id="GO:0072330">
    <property type="term" value="P:monocarboxylic acid biosynthetic process"/>
    <property type="evidence" value="ECO:0007669"/>
    <property type="project" value="UniProtKB-ARBA"/>
</dbReference>
<evidence type="ECO:0000313" key="7">
    <source>
        <dbReference type="Proteomes" id="UP000199696"/>
    </source>
</evidence>